<evidence type="ECO:0000313" key="3">
    <source>
        <dbReference type="Proteomes" id="UP000561326"/>
    </source>
</evidence>
<protein>
    <submittedName>
        <fullName evidence="2">Uncharacterized protein</fullName>
    </submittedName>
</protein>
<proteinExistence type="predicted"/>
<gene>
    <name evidence="2" type="ORF">HF838_23675</name>
</gene>
<accession>A0A848D622</accession>
<comment type="caution">
    <text evidence="2">The sequence shown here is derived from an EMBL/GenBank/DDBJ whole genome shotgun (WGS) entry which is preliminary data.</text>
</comment>
<evidence type="ECO:0000256" key="1">
    <source>
        <dbReference type="SAM" id="Phobius"/>
    </source>
</evidence>
<feature type="transmembrane region" description="Helical" evidence="1">
    <location>
        <begin position="58"/>
        <end position="78"/>
    </location>
</feature>
<keyword evidence="1" id="KW-1133">Transmembrane helix</keyword>
<keyword evidence="1" id="KW-0472">Membrane</keyword>
<dbReference type="EMBL" id="JABAGO010000070">
    <property type="protein sequence ID" value="NMF01201.1"/>
    <property type="molecule type" value="Genomic_DNA"/>
</dbReference>
<evidence type="ECO:0000313" key="2">
    <source>
        <dbReference type="EMBL" id="NMF01201.1"/>
    </source>
</evidence>
<name>A0A848D622_ANEAE</name>
<dbReference type="RefSeq" id="WP_168976617.1">
    <property type="nucleotide sequence ID" value="NZ_JABAGO010000070.1"/>
</dbReference>
<reference evidence="2 3" key="1">
    <citation type="submission" date="2020-04" db="EMBL/GenBank/DDBJ databases">
        <authorList>
            <person name="Hitch T.C.A."/>
            <person name="Wylensek D."/>
            <person name="Clavel T."/>
        </authorList>
    </citation>
    <scope>NUCLEOTIDE SEQUENCE [LARGE SCALE GENOMIC DNA]</scope>
    <source>
        <strain evidence="2 3">WB01_D5_05</strain>
    </source>
</reference>
<dbReference type="Proteomes" id="UP000561326">
    <property type="component" value="Unassembled WGS sequence"/>
</dbReference>
<dbReference type="AlphaFoldDB" id="A0A848D622"/>
<keyword evidence="1" id="KW-0812">Transmembrane</keyword>
<organism evidence="2 3">
    <name type="scientific">Aneurinibacillus aneurinilyticus</name>
    <name type="common">Bacillus aneurinolyticus</name>
    <dbReference type="NCBI Taxonomy" id="1391"/>
    <lineage>
        <taxon>Bacteria</taxon>
        <taxon>Bacillati</taxon>
        <taxon>Bacillota</taxon>
        <taxon>Bacilli</taxon>
        <taxon>Bacillales</taxon>
        <taxon>Paenibacillaceae</taxon>
        <taxon>Aneurinibacillus group</taxon>
        <taxon>Aneurinibacillus</taxon>
    </lineage>
</organism>
<feature type="transmembrane region" description="Helical" evidence="1">
    <location>
        <begin position="32"/>
        <end position="51"/>
    </location>
</feature>
<sequence length="79" mass="8711">MTKQNVFASILTVALLVVFALSAFMKDFPKTITLAAFVTVIVLLSISAFQLRRTNKKLSVIFFVCSVGLIMSTFIYSAL</sequence>